<dbReference type="InterPro" id="IPR017907">
    <property type="entry name" value="Znf_RING_CS"/>
</dbReference>
<dbReference type="SUPFAM" id="SSF57850">
    <property type="entry name" value="RING/U-box"/>
    <property type="match status" value="1"/>
</dbReference>
<keyword evidence="8" id="KW-1185">Reference proteome</keyword>
<sequence length="134" mass="15300">MSVKNQILTHRHKSDSPSTTTTTADHRTLQLLIQPTESEKRLLAKILDNEFTCSICLELLKKPSKLECDHMFCSNCLEDWLRCNRTCPMCRSSKIGFKPVKCEFVGQLIKHLSSSAAPTMVVRRQASKFFRINA</sequence>
<dbReference type="InterPro" id="IPR013083">
    <property type="entry name" value="Znf_RING/FYVE/PHD"/>
</dbReference>
<dbReference type="AlphaFoldDB" id="A0A5E4M000"/>
<feature type="region of interest" description="Disordered" evidence="5">
    <location>
        <begin position="1"/>
        <end position="23"/>
    </location>
</feature>
<organism evidence="7 8">
    <name type="scientific">Cinara cedri</name>
    <dbReference type="NCBI Taxonomy" id="506608"/>
    <lineage>
        <taxon>Eukaryota</taxon>
        <taxon>Metazoa</taxon>
        <taxon>Ecdysozoa</taxon>
        <taxon>Arthropoda</taxon>
        <taxon>Hexapoda</taxon>
        <taxon>Insecta</taxon>
        <taxon>Pterygota</taxon>
        <taxon>Neoptera</taxon>
        <taxon>Paraneoptera</taxon>
        <taxon>Hemiptera</taxon>
        <taxon>Sternorrhyncha</taxon>
        <taxon>Aphidomorpha</taxon>
        <taxon>Aphidoidea</taxon>
        <taxon>Aphididae</taxon>
        <taxon>Lachninae</taxon>
        <taxon>Cinara</taxon>
    </lineage>
</organism>
<accession>A0A5E4M000</accession>
<evidence type="ECO:0000256" key="4">
    <source>
        <dbReference type="PROSITE-ProRule" id="PRU00175"/>
    </source>
</evidence>
<protein>
    <submittedName>
        <fullName evidence="7">Zinc finger, RING-type,Zinc finger, RING/FYVE/PHD-type,Zinc finger, RING-type, conserved site</fullName>
    </submittedName>
</protein>
<dbReference type="Gene3D" id="3.30.40.10">
    <property type="entry name" value="Zinc/RING finger domain, C3HC4 (zinc finger)"/>
    <property type="match status" value="1"/>
</dbReference>
<dbReference type="PROSITE" id="PS50089">
    <property type="entry name" value="ZF_RING_2"/>
    <property type="match status" value="1"/>
</dbReference>
<dbReference type="InterPro" id="IPR001841">
    <property type="entry name" value="Znf_RING"/>
</dbReference>
<evidence type="ECO:0000256" key="2">
    <source>
        <dbReference type="ARBA" id="ARBA00022771"/>
    </source>
</evidence>
<dbReference type="GO" id="GO:0008270">
    <property type="term" value="F:zinc ion binding"/>
    <property type="evidence" value="ECO:0007669"/>
    <property type="project" value="UniProtKB-KW"/>
</dbReference>
<dbReference type="Proteomes" id="UP000325440">
    <property type="component" value="Unassembled WGS sequence"/>
</dbReference>
<keyword evidence="1" id="KW-0479">Metal-binding</keyword>
<evidence type="ECO:0000313" key="7">
    <source>
        <dbReference type="EMBL" id="VVC24143.1"/>
    </source>
</evidence>
<dbReference type="PANTHER" id="PTHR23327">
    <property type="entry name" value="RING FINGER PROTEIN 127"/>
    <property type="match status" value="1"/>
</dbReference>
<gene>
    <name evidence="7" type="ORF">CINCED_3A024939</name>
</gene>
<dbReference type="OrthoDB" id="8062037at2759"/>
<dbReference type="SMART" id="SM00184">
    <property type="entry name" value="RING"/>
    <property type="match status" value="1"/>
</dbReference>
<reference evidence="7 8" key="1">
    <citation type="submission" date="2019-08" db="EMBL/GenBank/DDBJ databases">
        <authorList>
            <person name="Alioto T."/>
            <person name="Alioto T."/>
            <person name="Gomez Garrido J."/>
        </authorList>
    </citation>
    <scope>NUCLEOTIDE SEQUENCE [LARGE SCALE GENOMIC DNA]</scope>
</reference>
<feature type="domain" description="RING-type" evidence="6">
    <location>
        <begin position="53"/>
        <end position="91"/>
    </location>
</feature>
<keyword evidence="3" id="KW-0862">Zinc</keyword>
<dbReference type="PROSITE" id="PS00518">
    <property type="entry name" value="ZF_RING_1"/>
    <property type="match status" value="1"/>
</dbReference>
<dbReference type="PANTHER" id="PTHR23327:SF51">
    <property type="entry name" value="TRANSCRIPTIONAL REGULATOR OF YEAST FORM ADHERENCE 3"/>
    <property type="match status" value="1"/>
</dbReference>
<dbReference type="EMBL" id="CABPRJ010000001">
    <property type="protein sequence ID" value="VVC24143.1"/>
    <property type="molecule type" value="Genomic_DNA"/>
</dbReference>
<name>A0A5E4M000_9HEMI</name>
<keyword evidence="2 4" id="KW-0863">Zinc-finger</keyword>
<evidence type="ECO:0000259" key="6">
    <source>
        <dbReference type="PROSITE" id="PS50089"/>
    </source>
</evidence>
<evidence type="ECO:0000256" key="5">
    <source>
        <dbReference type="SAM" id="MobiDB-lite"/>
    </source>
</evidence>
<evidence type="ECO:0000256" key="3">
    <source>
        <dbReference type="ARBA" id="ARBA00022833"/>
    </source>
</evidence>
<dbReference type="Pfam" id="PF13639">
    <property type="entry name" value="zf-RING_2"/>
    <property type="match status" value="1"/>
</dbReference>
<evidence type="ECO:0000313" key="8">
    <source>
        <dbReference type="Proteomes" id="UP000325440"/>
    </source>
</evidence>
<evidence type="ECO:0000256" key="1">
    <source>
        <dbReference type="ARBA" id="ARBA00022723"/>
    </source>
</evidence>
<proteinExistence type="predicted"/>